<dbReference type="Pfam" id="PF10014">
    <property type="entry name" value="2OG-Fe_Oxy_2"/>
    <property type="match status" value="1"/>
</dbReference>
<accession>A0A1W9ZAU8</accession>
<evidence type="ECO:0000313" key="2">
    <source>
        <dbReference type="Proteomes" id="UP000192707"/>
    </source>
</evidence>
<organism evidence="1 2">
    <name type="scientific">Mycobacterium arosiense ATCC BAA-1401 = DSM 45069</name>
    <dbReference type="NCBI Taxonomy" id="1265311"/>
    <lineage>
        <taxon>Bacteria</taxon>
        <taxon>Bacillati</taxon>
        <taxon>Actinomycetota</taxon>
        <taxon>Actinomycetes</taxon>
        <taxon>Mycobacteriales</taxon>
        <taxon>Mycobacteriaceae</taxon>
        <taxon>Mycobacterium</taxon>
        <taxon>Mycobacterium avium complex (MAC)</taxon>
    </lineage>
</organism>
<proteinExistence type="predicted"/>
<dbReference type="EMBL" id="MVHG01000061">
    <property type="protein sequence ID" value="ORA10745.1"/>
    <property type="molecule type" value="Genomic_DNA"/>
</dbReference>
<name>A0A1W9ZAU8_MYCAI</name>
<sequence>MASIPHYIDIRSGKGAVITSTRYVHWGQRHEPARILEELMTIGFTKSLWPERSNAPEGEIPKEIRIAFANLREDPYAPGSGRYRSYSRMVYLPWRDSLEWVPEIERDGNAYAPYDQGRFNGEFQNVRYFPGVAQMIRSSTFLEGLIKRDLQVLSGAEAFKYWPVYVGVHLIRLLVQSGNRKAGTTPDYLHQDGGTGMFTFVHMMGLSNTAGGETMVATPGCVGMSPLEVSDDEQLAYFKLASPLDWYAVNDQAVSHHAAPIRADDVARPASRDIVLLGISPYKPIFG</sequence>
<evidence type="ECO:0008006" key="3">
    <source>
        <dbReference type="Google" id="ProtNLM"/>
    </source>
</evidence>
<dbReference type="InterPro" id="IPR018724">
    <property type="entry name" value="2OG-Fe_dioxygenase"/>
</dbReference>
<comment type="caution">
    <text evidence="1">The sequence shown here is derived from an EMBL/GenBank/DDBJ whole genome shotgun (WGS) entry which is preliminary data.</text>
</comment>
<gene>
    <name evidence="1" type="ORF">BST14_19860</name>
</gene>
<reference evidence="1 2" key="1">
    <citation type="submission" date="2016-12" db="EMBL/GenBank/DDBJ databases">
        <title>The new phylogeny of genus Mycobacterium.</title>
        <authorList>
            <person name="Tortoli E."/>
            <person name="Trovato A."/>
            <person name="Cirillo D.M."/>
        </authorList>
    </citation>
    <scope>NUCLEOTIDE SEQUENCE [LARGE SCALE GENOMIC DNA]</scope>
    <source>
        <strain evidence="1 2">DSM 45069</strain>
    </source>
</reference>
<keyword evidence="2" id="KW-1185">Reference proteome</keyword>
<dbReference type="AlphaFoldDB" id="A0A1W9ZAU8"/>
<dbReference type="GO" id="GO:0051213">
    <property type="term" value="F:dioxygenase activity"/>
    <property type="evidence" value="ECO:0007669"/>
    <property type="project" value="InterPro"/>
</dbReference>
<protein>
    <recommendedName>
        <fullName evidence="3">2OG-Fe dioxygenase family protein</fullName>
    </recommendedName>
</protein>
<evidence type="ECO:0000313" key="1">
    <source>
        <dbReference type="EMBL" id="ORA10745.1"/>
    </source>
</evidence>
<dbReference type="Gene3D" id="2.60.120.620">
    <property type="entry name" value="q2cbj1_9rhob like domain"/>
    <property type="match status" value="1"/>
</dbReference>
<dbReference type="Proteomes" id="UP000192707">
    <property type="component" value="Unassembled WGS sequence"/>
</dbReference>